<feature type="region of interest" description="Disordered" evidence="1">
    <location>
        <begin position="173"/>
        <end position="202"/>
    </location>
</feature>
<dbReference type="Proteomes" id="UP001516472">
    <property type="component" value="Unassembled WGS sequence"/>
</dbReference>
<dbReference type="EMBL" id="JAAIYO010000005">
    <property type="protein sequence ID" value="MBE4750449.1"/>
    <property type="molecule type" value="Genomic_DNA"/>
</dbReference>
<dbReference type="RefSeq" id="WP_193349912.1">
    <property type="nucleotide sequence ID" value="NZ_CBCSIP010000095.1"/>
</dbReference>
<protein>
    <recommendedName>
        <fullName evidence="4">Lipoprotein</fullName>
    </recommendedName>
</protein>
<evidence type="ECO:0000313" key="3">
    <source>
        <dbReference type="Proteomes" id="UP001516472"/>
    </source>
</evidence>
<keyword evidence="3" id="KW-1185">Reference proteome</keyword>
<reference evidence="2 3" key="1">
    <citation type="submission" date="2020-02" db="EMBL/GenBank/DDBJ databases">
        <authorList>
            <person name="Babadi Z.K."/>
            <person name="Risdian C."/>
            <person name="Ebrahimipour G.H."/>
            <person name="Wink J."/>
        </authorList>
    </citation>
    <scope>NUCLEOTIDE SEQUENCE [LARGE SCALE GENOMIC DNA]</scope>
    <source>
        <strain evidence="2 3">ZKHCc1 1396</strain>
    </source>
</reference>
<evidence type="ECO:0008006" key="4">
    <source>
        <dbReference type="Google" id="ProtNLM"/>
    </source>
</evidence>
<proteinExistence type="predicted"/>
<evidence type="ECO:0000256" key="1">
    <source>
        <dbReference type="SAM" id="MobiDB-lite"/>
    </source>
</evidence>
<name>A0ABR9PRE3_9BACT</name>
<comment type="caution">
    <text evidence="2">The sequence shown here is derived from an EMBL/GenBank/DDBJ whole genome shotgun (WGS) entry which is preliminary data.</text>
</comment>
<organism evidence="2 3">
    <name type="scientific">Corallococcus soli</name>
    <dbReference type="NCBI Taxonomy" id="2710757"/>
    <lineage>
        <taxon>Bacteria</taxon>
        <taxon>Pseudomonadati</taxon>
        <taxon>Myxococcota</taxon>
        <taxon>Myxococcia</taxon>
        <taxon>Myxococcales</taxon>
        <taxon>Cystobacterineae</taxon>
        <taxon>Myxococcaceae</taxon>
        <taxon>Corallococcus</taxon>
    </lineage>
</organism>
<evidence type="ECO:0000313" key="2">
    <source>
        <dbReference type="EMBL" id="MBE4750449.1"/>
    </source>
</evidence>
<accession>A0ABR9PRE3</accession>
<sequence>MRGRFGTLSAVVLVLGLPGCARRPEPLSTPVLDDRTVHFPVSTGAEVVQVGAPGVSVTLDGETLRALMIVSRDLFPMGSAAISCDSRPESFTYRVLRQEGLLFVYVDEEPSACGRRFPALDSSAKYALRADGTILRRVVDGVDADDDWRGVLLPDGGVGSILLPPTMGALPVDGGLPVAPGRQVPPGDAGSLDPRPPAPDGR</sequence>
<gene>
    <name evidence="2" type="ORF">G4177_19970</name>
</gene>